<dbReference type="Proteomes" id="UP001143910">
    <property type="component" value="Unassembled WGS sequence"/>
</dbReference>
<dbReference type="EMBL" id="JANJQO010000015">
    <property type="protein sequence ID" value="KAJ2983829.1"/>
    <property type="molecule type" value="Genomic_DNA"/>
</dbReference>
<name>A0ACC1NZH9_9HYPO</name>
<organism evidence="1 2">
    <name type="scientific">Zarea fungicola</name>
    <dbReference type="NCBI Taxonomy" id="93591"/>
    <lineage>
        <taxon>Eukaryota</taxon>
        <taxon>Fungi</taxon>
        <taxon>Dikarya</taxon>
        <taxon>Ascomycota</taxon>
        <taxon>Pezizomycotina</taxon>
        <taxon>Sordariomycetes</taxon>
        <taxon>Hypocreomycetidae</taxon>
        <taxon>Hypocreales</taxon>
        <taxon>Cordycipitaceae</taxon>
        <taxon>Zarea</taxon>
    </lineage>
</organism>
<gene>
    <name evidence="1" type="ORF">NQ176_g408</name>
</gene>
<evidence type="ECO:0000313" key="1">
    <source>
        <dbReference type="EMBL" id="KAJ2983829.1"/>
    </source>
</evidence>
<accession>A0ACC1NZH9</accession>
<evidence type="ECO:0000313" key="2">
    <source>
        <dbReference type="Proteomes" id="UP001143910"/>
    </source>
</evidence>
<reference evidence="1" key="1">
    <citation type="submission" date="2022-08" db="EMBL/GenBank/DDBJ databases">
        <title>Genome Sequence of Lecanicillium fungicola.</title>
        <authorList>
            <person name="Buettner E."/>
        </authorList>
    </citation>
    <scope>NUCLEOTIDE SEQUENCE</scope>
    <source>
        <strain evidence="1">Babe33</strain>
    </source>
</reference>
<proteinExistence type="predicted"/>
<protein>
    <submittedName>
        <fullName evidence="1">Uncharacterized protein</fullName>
    </submittedName>
</protein>
<comment type="caution">
    <text evidence="1">The sequence shown here is derived from an EMBL/GenBank/DDBJ whole genome shotgun (WGS) entry which is preliminary data.</text>
</comment>
<sequence length="257" mass="28635">MIPKELIQKATAELGDRANTVLWSTQESAEKHIAYASLNSIALPDHVVAYNKYVNETRWDATMITSDYQSQFGLFLAKLQNAKRVLEIGTYVGYSAMVWSHATGTDGHVTSLELFPEMAKVAQDALNANNVHNVEIIIGAATDTLREINPSTPYDLVFIDADKDNYPNYLSILLELSQPGATNRLLRPGALIIADNVLRFGHVADPDLTTDYWPSPEVKEKELRALRRLNADAAQNSRLETLIVPMWDGVNLIRLVD</sequence>
<keyword evidence="2" id="KW-1185">Reference proteome</keyword>